<dbReference type="RefSeq" id="WP_290401462.1">
    <property type="nucleotide sequence ID" value="NZ_JAUHLN010000005.1"/>
</dbReference>
<dbReference type="NCBIfam" id="NF005530">
    <property type="entry name" value="PRK07189.1"/>
    <property type="match status" value="1"/>
</dbReference>
<keyword evidence="3" id="KW-0456">Lyase</keyword>
<accession>A0ABT8EBQ5</accession>
<organism evidence="3 4">
    <name type="scientific">Fictibacillus terranigra</name>
    <dbReference type="NCBI Taxonomy" id="3058424"/>
    <lineage>
        <taxon>Bacteria</taxon>
        <taxon>Bacillati</taxon>
        <taxon>Bacillota</taxon>
        <taxon>Bacilli</taxon>
        <taxon>Bacillales</taxon>
        <taxon>Fictibacillaceae</taxon>
        <taxon>Fictibacillus</taxon>
    </lineage>
</organism>
<evidence type="ECO:0000313" key="4">
    <source>
        <dbReference type="Proteomes" id="UP001168694"/>
    </source>
</evidence>
<dbReference type="InterPro" id="IPR009648">
    <property type="entry name" value="Malonate_gamma"/>
</dbReference>
<dbReference type="GO" id="GO:0016829">
    <property type="term" value="F:lyase activity"/>
    <property type="evidence" value="ECO:0007669"/>
    <property type="project" value="UniProtKB-KW"/>
</dbReference>
<feature type="domain" description="CoA carboxyltransferase N-terminal" evidence="2">
    <location>
        <begin position="1"/>
        <end position="244"/>
    </location>
</feature>
<sequence length="572" mass="62118">MSPITKDSFIELNARERVKAVLDEGTFQELLGPFDGLESPHLPPQGIVPQSDDGVVIGRGQIDGEEAVVISIEGSFQGGGIGEVSGAKIAGSLELALRDNKKGIKTLPVMLFDTGGVRLQEANYGLLAISEIMAAVIALRQHVPVVGVIPGNVGCFGGMSITAALFSHLIMTKGARFGLNGPEVIEQEAGIEEFDSSDRPLIWGTIGGTQRYSTGFVDELVDDDVTEIRKVIHQAFLGKGKEINKTEQVDFYHHFLSQIDPSKPIDSQTIRELWKQARNADIPKQVDIHSLPELDMPNSRGRAWFKSLSGIADPKGDIPSVLYGDSILGKEHVRYISVVPNPYNRFPRARQGEVGLDEGWAIAKCVRDAVEKDKNGDPRAIVAIVDVPSQAYGYREELLGIHFALAAAVDAYSTARLAGHPVISLIVGNAISGAFLAHGYQSNRILALNDDGVNVHAMSKQSAARITRRSIRDLEEATRKVPAMAYDVTSYSLLGALYELIDGIEADTPGEQDIQTIKNKLTDAIADTRSDPPDLSNRLLTKEAINGGRTASIKTRKLLEQQWNSIHMIYSS</sequence>
<dbReference type="InterPro" id="IPR011762">
    <property type="entry name" value="COA_CT_N"/>
</dbReference>
<reference evidence="3" key="1">
    <citation type="submission" date="2023-06" db="EMBL/GenBank/DDBJ databases">
        <title>Draft Genome Sequences of Representative Paenibacillus Polymyxa, Bacillus cereus, Fictibacillus sp., and Brevibacillus agri Strains Isolated from Amazonian Dark Earth.</title>
        <authorList>
            <person name="Pellegrinetti T.A."/>
            <person name="Cunha I.C.M."/>
            <person name="Chaves M.G."/>
            <person name="Freitas A.S."/>
            <person name="Silva A.V.R."/>
            <person name="Tsai S.M."/>
            <person name="Mendes L.W."/>
        </authorList>
    </citation>
    <scope>NUCLEOTIDE SEQUENCE</scope>
    <source>
        <strain evidence="3">CENA-BCM004</strain>
    </source>
</reference>
<name>A0ABT8EBQ5_9BACL</name>
<dbReference type="PANTHER" id="PTHR42995">
    <property type="entry name" value="ACETYL-COENZYME A CARBOXYLASE CARBOXYL TRANSFERASE SUBUNIT BETA, CHLOROPLASTIC"/>
    <property type="match status" value="1"/>
</dbReference>
<dbReference type="SUPFAM" id="SSF52096">
    <property type="entry name" value="ClpP/crotonase"/>
    <property type="match status" value="2"/>
</dbReference>
<dbReference type="Proteomes" id="UP001168694">
    <property type="component" value="Unassembled WGS sequence"/>
</dbReference>
<evidence type="ECO:0000313" key="3">
    <source>
        <dbReference type="EMBL" id="MDN4075348.1"/>
    </source>
</evidence>
<dbReference type="NCBIfam" id="TIGR03134">
    <property type="entry name" value="malonate_gamma"/>
    <property type="match status" value="1"/>
</dbReference>
<proteinExistence type="predicted"/>
<gene>
    <name evidence="3" type="ORF">QYF49_20510</name>
</gene>
<keyword evidence="4" id="KW-1185">Reference proteome</keyword>
<dbReference type="InterPro" id="IPR017556">
    <property type="entry name" value="Malonate_beta"/>
</dbReference>
<protein>
    <submittedName>
        <fullName evidence="3">Biotin-independent malonate decarboxylase subunit beta</fullName>
        <ecNumber evidence="3">4.1.1.88</ecNumber>
    </submittedName>
</protein>
<evidence type="ECO:0000256" key="1">
    <source>
        <dbReference type="ARBA" id="ARBA00022679"/>
    </source>
</evidence>
<dbReference type="NCBIfam" id="TIGR03133">
    <property type="entry name" value="malonate_beta"/>
    <property type="match status" value="1"/>
</dbReference>
<dbReference type="PANTHER" id="PTHR42995:SF1">
    <property type="entry name" value="MALONATE DECARBOXYLASE BETA SUBUNIT"/>
    <property type="match status" value="1"/>
</dbReference>
<dbReference type="EMBL" id="JAUHLN010000005">
    <property type="protein sequence ID" value="MDN4075348.1"/>
    <property type="molecule type" value="Genomic_DNA"/>
</dbReference>
<evidence type="ECO:0000259" key="2">
    <source>
        <dbReference type="PROSITE" id="PS50980"/>
    </source>
</evidence>
<dbReference type="EC" id="4.1.1.88" evidence="3"/>
<dbReference type="Pfam" id="PF06833">
    <property type="entry name" value="MdcE"/>
    <property type="match status" value="1"/>
</dbReference>
<comment type="caution">
    <text evidence="3">The sequence shown here is derived from an EMBL/GenBank/DDBJ whole genome shotgun (WGS) entry which is preliminary data.</text>
</comment>
<dbReference type="InterPro" id="IPR034733">
    <property type="entry name" value="AcCoA_carboxyl_beta"/>
</dbReference>
<dbReference type="InterPro" id="IPR029045">
    <property type="entry name" value="ClpP/crotonase-like_dom_sf"/>
</dbReference>
<keyword evidence="1" id="KW-0808">Transferase</keyword>
<dbReference type="Gene3D" id="3.90.226.10">
    <property type="entry name" value="2-enoyl-CoA Hydratase, Chain A, domain 1"/>
    <property type="match status" value="2"/>
</dbReference>
<dbReference type="Pfam" id="PF01039">
    <property type="entry name" value="Carboxyl_trans"/>
    <property type="match status" value="1"/>
</dbReference>
<dbReference type="PROSITE" id="PS50980">
    <property type="entry name" value="COA_CT_NTER"/>
    <property type="match status" value="1"/>
</dbReference>